<comment type="caution">
    <text evidence="2">The sequence shown here is derived from an EMBL/GenBank/DDBJ whole genome shotgun (WGS) entry which is preliminary data.</text>
</comment>
<evidence type="ECO:0000313" key="3">
    <source>
        <dbReference type="Proteomes" id="UP001306950"/>
    </source>
</evidence>
<proteinExistence type="predicted"/>
<organism evidence="2 3">
    <name type="scientific">Paenibacillus haidiansis</name>
    <dbReference type="NCBI Taxonomy" id="1574488"/>
    <lineage>
        <taxon>Bacteria</taxon>
        <taxon>Bacillati</taxon>
        <taxon>Bacillota</taxon>
        <taxon>Bacilli</taxon>
        <taxon>Bacillales</taxon>
        <taxon>Paenibacillaceae</taxon>
        <taxon>Paenibacillus</taxon>
    </lineage>
</organism>
<sequence length="119" mass="14351">MDKIVQRSVERYYQLKQSQKELEQELAELRQTILDYCRERELQHLELADHKVKIVQQNRREYDENKLFAALPDPELWRMLSRPDAVKIAGLIKLKVISEEKIKDTYTQKNVQLLQVERK</sequence>
<keyword evidence="1" id="KW-0175">Coiled coil</keyword>
<reference evidence="2 3" key="1">
    <citation type="submission" date="2024-02" db="EMBL/GenBank/DDBJ databases">
        <title>A nitrogen-fixing paenibacillus bacterium.</title>
        <authorList>
            <person name="Zhang W.L."/>
            <person name="Chen S.F."/>
        </authorList>
    </citation>
    <scope>NUCLEOTIDE SEQUENCE [LARGE SCALE GENOMIC DNA]</scope>
    <source>
        <strain evidence="2 3">M1</strain>
    </source>
</reference>
<gene>
    <name evidence="2" type="ORF">V3851_17855</name>
</gene>
<evidence type="ECO:0000313" key="2">
    <source>
        <dbReference type="EMBL" id="MEF2967698.1"/>
    </source>
</evidence>
<keyword evidence="3" id="KW-1185">Reference proteome</keyword>
<evidence type="ECO:0000256" key="1">
    <source>
        <dbReference type="SAM" id="Coils"/>
    </source>
</evidence>
<dbReference type="RefSeq" id="WP_331847912.1">
    <property type="nucleotide sequence ID" value="NZ_JAZHPZ010000009.1"/>
</dbReference>
<name>A0ABU7VWP0_9BACL</name>
<accession>A0ABU7VWP0</accession>
<dbReference type="Proteomes" id="UP001306950">
    <property type="component" value="Unassembled WGS sequence"/>
</dbReference>
<feature type="coiled-coil region" evidence="1">
    <location>
        <begin position="12"/>
        <end position="39"/>
    </location>
</feature>
<protein>
    <submittedName>
        <fullName evidence="2">Uncharacterized protein</fullName>
    </submittedName>
</protein>
<dbReference type="EMBL" id="JAZHPZ010000009">
    <property type="protein sequence ID" value="MEF2967698.1"/>
    <property type="molecule type" value="Genomic_DNA"/>
</dbReference>